<dbReference type="EMBL" id="JAHLDV010000063">
    <property type="protein sequence ID" value="MBU3161421.1"/>
    <property type="molecule type" value="Genomic_DNA"/>
</dbReference>
<reference evidence="2 3" key="1">
    <citation type="submission" date="2021-06" db="EMBL/GenBank/DDBJ databases">
        <title>Clostridia strains as spoilage organisms.</title>
        <authorList>
            <person name="Wambui J."/>
            <person name="Stephan R."/>
            <person name="Stevens M.J.A."/>
        </authorList>
    </citation>
    <scope>NUCLEOTIDE SEQUENCE [LARGE SCALE GENOMIC DNA]</scope>
    <source>
        <strain evidence="2 3">DSM 14204</strain>
    </source>
</reference>
<accession>A0ABS6BXV8</accession>
<comment type="caution">
    <text evidence="2">The sequence shown here is derived from an EMBL/GenBank/DDBJ whole genome shotgun (WGS) entry which is preliminary data.</text>
</comment>
<dbReference type="Proteomes" id="UP000776252">
    <property type="component" value="Unassembled WGS sequence"/>
</dbReference>
<evidence type="ECO:0000313" key="2">
    <source>
        <dbReference type="EMBL" id="MBU3161421.1"/>
    </source>
</evidence>
<evidence type="ECO:0000259" key="1">
    <source>
        <dbReference type="Pfam" id="PF05598"/>
    </source>
</evidence>
<dbReference type="InterPro" id="IPR008490">
    <property type="entry name" value="Transposase_InsH_N"/>
</dbReference>
<name>A0ABS6BXV8_9CLOT</name>
<feature type="domain" description="Transposase InsH N-terminal" evidence="1">
    <location>
        <begin position="16"/>
        <end position="109"/>
    </location>
</feature>
<proteinExistence type="predicted"/>
<organism evidence="2 3">
    <name type="scientific">Clostridium frigoris</name>
    <dbReference type="NCBI Taxonomy" id="205327"/>
    <lineage>
        <taxon>Bacteria</taxon>
        <taxon>Bacillati</taxon>
        <taxon>Bacillota</taxon>
        <taxon>Clostridia</taxon>
        <taxon>Eubacteriales</taxon>
        <taxon>Clostridiaceae</taxon>
        <taxon>Clostridium</taxon>
    </lineage>
</organism>
<dbReference type="RefSeq" id="WP_216151234.1">
    <property type="nucleotide sequence ID" value="NZ_JAHLDV010000063.1"/>
</dbReference>
<gene>
    <name evidence="2" type="ORF">KPL37_17075</name>
</gene>
<dbReference type="Pfam" id="PF05598">
    <property type="entry name" value="DUF772"/>
    <property type="match status" value="1"/>
</dbReference>
<keyword evidence="3" id="KW-1185">Reference proteome</keyword>
<sequence>MNYVFGKQREQILIESIEEYVQDDNEVRVMDKLVDSPDLYSLGFLTAKNGETGRPKYSPQDMLKLYIYGYYNGIRSSRKLQKQIIINREVIWLLKGLQPKQRAISDFRKFRMVIGEVSIAIFAYNLKRVISIMGFKGLMERIIEKMKLKVA</sequence>
<protein>
    <submittedName>
        <fullName evidence="2">Transposase</fullName>
    </submittedName>
</protein>
<dbReference type="PANTHER" id="PTHR33408:SF2">
    <property type="entry name" value="TRANSPOSASE DDE DOMAIN-CONTAINING PROTEIN"/>
    <property type="match status" value="1"/>
</dbReference>
<dbReference type="PANTHER" id="PTHR33408">
    <property type="entry name" value="TRANSPOSASE"/>
    <property type="match status" value="1"/>
</dbReference>
<evidence type="ECO:0000313" key="3">
    <source>
        <dbReference type="Proteomes" id="UP000776252"/>
    </source>
</evidence>